<dbReference type="SUPFAM" id="SSF50129">
    <property type="entry name" value="GroES-like"/>
    <property type="match status" value="1"/>
</dbReference>
<proteinExistence type="predicted"/>
<dbReference type="EMBL" id="JAAPAO010000252">
    <property type="protein sequence ID" value="KAF4665768.1"/>
    <property type="molecule type" value="Genomic_DNA"/>
</dbReference>
<dbReference type="Pfam" id="PF08240">
    <property type="entry name" value="ADH_N"/>
    <property type="match status" value="1"/>
</dbReference>
<reference evidence="3 4" key="1">
    <citation type="submission" date="2020-04" db="EMBL/GenBank/DDBJ databases">
        <title>Perkinsus chesapeaki whole genome sequence.</title>
        <authorList>
            <person name="Bogema D.R."/>
        </authorList>
    </citation>
    <scope>NUCLEOTIDE SEQUENCE [LARGE SCALE GENOMIC DNA]</scope>
    <source>
        <strain evidence="3">ATCC PRA-425</strain>
    </source>
</reference>
<gene>
    <name evidence="3" type="ORF">FOL47_004446</name>
</gene>
<comment type="caution">
    <text evidence="3">The sequence shown here is derived from an EMBL/GenBank/DDBJ whole genome shotgun (WGS) entry which is preliminary data.</text>
</comment>
<evidence type="ECO:0000256" key="1">
    <source>
        <dbReference type="SAM" id="MobiDB-lite"/>
    </source>
</evidence>
<dbReference type="InterPro" id="IPR013154">
    <property type="entry name" value="ADH-like_N"/>
</dbReference>
<sequence length="404" mass="43021">MSGPAKNTMMGAVIHCDRRSVTASPGEEGSKKALFPALELKRDLPLPDPSEVRSAIGDEAYEALVNCGEGGEAGGELRLIKVLRAGICGTDIHMLKGYVDDAVAVDGKSPLILGHEFVGVDSKTHERVVAGINIPCGRCPLCKRATEEGGEDLLSIGGGREEAFTNEEASSLCTSTVKSPQESDGEESRPLRAASSLLSGYHLYQVVVHPAITCETPEVCSVNSRNAGSVVMKDPIKVGASSSVAMAICSACPEGQHQERCEHIALAVDTVARHSFKRSPVDKLAPAKTENIARRLVFTEPITELKGQLQPGEDMQRSLVVIEDGDTRDHQGARDDCPSSSLKRRRAIPHSSADLSSVALTAAVKQRRSQCENVIEGVDDERRASGGGGQAMPGSYRALLQQYL</sequence>
<dbReference type="InterPro" id="IPR011032">
    <property type="entry name" value="GroES-like_sf"/>
</dbReference>
<feature type="domain" description="Alcohol dehydrogenase-like N-terminal" evidence="2">
    <location>
        <begin position="79"/>
        <end position="165"/>
    </location>
</feature>
<feature type="region of interest" description="Disordered" evidence="1">
    <location>
        <begin position="167"/>
        <end position="191"/>
    </location>
</feature>
<accession>A0A7J6M2I6</accession>
<dbReference type="OrthoDB" id="3941538at2759"/>
<organism evidence="3 4">
    <name type="scientific">Perkinsus chesapeaki</name>
    <name type="common">Clam parasite</name>
    <name type="synonym">Perkinsus andrewsi</name>
    <dbReference type="NCBI Taxonomy" id="330153"/>
    <lineage>
        <taxon>Eukaryota</taxon>
        <taxon>Sar</taxon>
        <taxon>Alveolata</taxon>
        <taxon>Perkinsozoa</taxon>
        <taxon>Perkinsea</taxon>
        <taxon>Perkinsida</taxon>
        <taxon>Perkinsidae</taxon>
        <taxon>Perkinsus</taxon>
    </lineage>
</organism>
<dbReference type="AlphaFoldDB" id="A0A7J6M2I6"/>
<feature type="compositionally biased region" description="Polar residues" evidence="1">
    <location>
        <begin position="167"/>
        <end position="182"/>
    </location>
</feature>
<dbReference type="Gene3D" id="3.90.180.10">
    <property type="entry name" value="Medium-chain alcohol dehydrogenases, catalytic domain"/>
    <property type="match status" value="1"/>
</dbReference>
<evidence type="ECO:0000313" key="3">
    <source>
        <dbReference type="EMBL" id="KAF4665768.1"/>
    </source>
</evidence>
<protein>
    <recommendedName>
        <fullName evidence="2">Alcohol dehydrogenase-like N-terminal domain-containing protein</fullName>
    </recommendedName>
</protein>
<keyword evidence="4" id="KW-1185">Reference proteome</keyword>
<feature type="region of interest" description="Disordered" evidence="1">
    <location>
        <begin position="327"/>
        <end position="350"/>
    </location>
</feature>
<dbReference type="Proteomes" id="UP000591131">
    <property type="component" value="Unassembled WGS sequence"/>
</dbReference>
<feature type="compositionally biased region" description="Basic and acidic residues" evidence="1">
    <location>
        <begin position="327"/>
        <end position="337"/>
    </location>
</feature>
<evidence type="ECO:0000313" key="4">
    <source>
        <dbReference type="Proteomes" id="UP000591131"/>
    </source>
</evidence>
<evidence type="ECO:0000259" key="2">
    <source>
        <dbReference type="Pfam" id="PF08240"/>
    </source>
</evidence>
<name>A0A7J6M2I6_PERCH</name>